<sequence length="528" mass="58629">MADNDMDQQKLAYFQEITGVKDSSLSHQILDAYGWDLDSAIQAMVDKTTNVIPEYEESMRVSASTNSDPQTVVQANTADTSLGIVSTSLSPPSHNPSPGGIQVTEQSFVDDRSLFERIGDGEHFQGPSAGVESSDGTTFVWRVVTLPFTILRGSYNIIYGAFGIGIWMARGLFSTGVGSLRLTEAPNQTPATAGGSQPNIAPIVSVPSGASEASNFLRSFERRYGDYHPEFQAVSFMEALRRAGQEYKFLFVYLHAPQHVNTPVFCETTLRNEAVVDLINENFISWGADVRNTEGYQMSNSLNASTFPFCAVIAGSSNQRIAVVCQVEGYRTAGELLTILENVVEEESASLNASRQEQEARDLNCRLREEQDEAYRIGLQADQERERREQIEVDRAAREKFDADQKKIQDEKEAAQAAQISFQKEANLARHRQDLAFKLGPEPEKGADVTHVAVRLPSGERKERRFMNTTKVKALYDYIESLHSFESVTFLLISNFPRVVYGPDKFELTLNDAGLHPSASLFVQVQES</sequence>
<gene>
    <name evidence="4" type="primary">LOC112281681</name>
    <name evidence="3" type="ORF">PHYPA_006340</name>
</gene>
<dbReference type="PaxDb" id="3218-PP1S13_218V6.1"/>
<dbReference type="CDD" id="cd14353">
    <property type="entry name" value="UBA_FAF"/>
    <property type="match status" value="1"/>
</dbReference>
<dbReference type="PANTHER" id="PTHR23322">
    <property type="entry name" value="FAS-ASSOCIATED PROTEIN"/>
    <property type="match status" value="1"/>
</dbReference>
<keyword evidence="5" id="KW-1185">Reference proteome</keyword>
<dbReference type="GO" id="GO:0043130">
    <property type="term" value="F:ubiquitin binding"/>
    <property type="evidence" value="ECO:0000318"/>
    <property type="project" value="GO_Central"/>
</dbReference>
<dbReference type="SUPFAM" id="SSF52833">
    <property type="entry name" value="Thioredoxin-like"/>
    <property type="match status" value="1"/>
</dbReference>
<dbReference type="RefSeq" id="XP_024374246.1">
    <property type="nucleotide sequence ID" value="XM_024518478.2"/>
</dbReference>
<dbReference type="Pfam" id="PF14555">
    <property type="entry name" value="UBA_4"/>
    <property type="match status" value="1"/>
</dbReference>
<feature type="domain" description="UBX" evidence="2">
    <location>
        <begin position="445"/>
        <end position="523"/>
    </location>
</feature>
<dbReference type="Proteomes" id="UP000006727">
    <property type="component" value="Chromosome 4"/>
</dbReference>
<organism evidence="3">
    <name type="scientific">Physcomitrium patens</name>
    <name type="common">Spreading-leaved earth moss</name>
    <name type="synonym">Physcomitrella patens</name>
    <dbReference type="NCBI Taxonomy" id="3218"/>
    <lineage>
        <taxon>Eukaryota</taxon>
        <taxon>Viridiplantae</taxon>
        <taxon>Streptophyta</taxon>
        <taxon>Embryophyta</taxon>
        <taxon>Bryophyta</taxon>
        <taxon>Bryophytina</taxon>
        <taxon>Bryopsida</taxon>
        <taxon>Funariidae</taxon>
        <taxon>Funariales</taxon>
        <taxon>Funariaceae</taxon>
        <taxon>Physcomitrium</taxon>
    </lineage>
</organism>
<dbReference type="EnsemblPlants" id="Pp3c4_17110V3.3">
    <property type="protein sequence ID" value="Pp3c4_17110V3.3"/>
    <property type="gene ID" value="Pp3c4_17110"/>
</dbReference>
<dbReference type="SMART" id="SM00594">
    <property type="entry name" value="UAS"/>
    <property type="match status" value="1"/>
</dbReference>
<accession>A0A2K1KNT3</accession>
<dbReference type="PROSITE" id="PS50033">
    <property type="entry name" value="UBX"/>
    <property type="match status" value="1"/>
</dbReference>
<dbReference type="EnsemblPlants" id="Pp3c4_17110V3.4">
    <property type="protein sequence ID" value="Pp3c4_17110V3.4"/>
    <property type="gene ID" value="Pp3c4_17110"/>
</dbReference>
<dbReference type="InterPro" id="IPR050730">
    <property type="entry name" value="UBX_domain-protein"/>
</dbReference>
<evidence type="ECO:0000313" key="5">
    <source>
        <dbReference type="Proteomes" id="UP000006727"/>
    </source>
</evidence>
<keyword evidence="1" id="KW-0175">Coiled coil</keyword>
<dbReference type="EnsemblPlants" id="Pp3c4_17110V3.1">
    <property type="protein sequence ID" value="Pp3c4_17110V3.1"/>
    <property type="gene ID" value="Pp3c4_17110"/>
</dbReference>
<evidence type="ECO:0000256" key="1">
    <source>
        <dbReference type="ARBA" id="ARBA00023054"/>
    </source>
</evidence>
<dbReference type="Gene3D" id="3.10.20.90">
    <property type="entry name" value="Phosphatidylinositol 3-kinase Catalytic Subunit, Chain A, domain 1"/>
    <property type="match status" value="1"/>
</dbReference>
<dbReference type="SMART" id="SM00166">
    <property type="entry name" value="UBX"/>
    <property type="match status" value="1"/>
</dbReference>
<dbReference type="EMBL" id="ABEU02000004">
    <property type="protein sequence ID" value="PNR55443.1"/>
    <property type="molecule type" value="Genomic_DNA"/>
</dbReference>
<reference evidence="3 5" key="1">
    <citation type="journal article" date="2008" name="Science">
        <title>The Physcomitrella genome reveals evolutionary insights into the conquest of land by plants.</title>
        <authorList>
            <person name="Rensing S."/>
            <person name="Lang D."/>
            <person name="Zimmer A."/>
            <person name="Terry A."/>
            <person name="Salamov A."/>
            <person name="Shapiro H."/>
            <person name="Nishiyama T."/>
            <person name="Perroud P.-F."/>
            <person name="Lindquist E."/>
            <person name="Kamisugi Y."/>
            <person name="Tanahashi T."/>
            <person name="Sakakibara K."/>
            <person name="Fujita T."/>
            <person name="Oishi K."/>
            <person name="Shin-I T."/>
            <person name="Kuroki Y."/>
            <person name="Toyoda A."/>
            <person name="Suzuki Y."/>
            <person name="Hashimoto A."/>
            <person name="Yamaguchi K."/>
            <person name="Sugano A."/>
            <person name="Kohara Y."/>
            <person name="Fujiyama A."/>
            <person name="Anterola A."/>
            <person name="Aoki S."/>
            <person name="Ashton N."/>
            <person name="Barbazuk W.B."/>
            <person name="Barker E."/>
            <person name="Bennetzen J."/>
            <person name="Bezanilla M."/>
            <person name="Blankenship R."/>
            <person name="Cho S.H."/>
            <person name="Dutcher S."/>
            <person name="Estelle M."/>
            <person name="Fawcett J.A."/>
            <person name="Gundlach H."/>
            <person name="Hanada K."/>
            <person name="Heyl A."/>
            <person name="Hicks K.A."/>
            <person name="Hugh J."/>
            <person name="Lohr M."/>
            <person name="Mayer K."/>
            <person name="Melkozernov A."/>
            <person name="Murata T."/>
            <person name="Nelson D."/>
            <person name="Pils B."/>
            <person name="Prigge M."/>
            <person name="Reiss B."/>
            <person name="Renner T."/>
            <person name="Rombauts S."/>
            <person name="Rushton P."/>
            <person name="Sanderfoot A."/>
            <person name="Schween G."/>
            <person name="Shiu S.-H."/>
            <person name="Stueber K."/>
            <person name="Theodoulou F.L."/>
            <person name="Tu H."/>
            <person name="Van de Peer Y."/>
            <person name="Verrier P.J."/>
            <person name="Waters E."/>
            <person name="Wood A."/>
            <person name="Yang L."/>
            <person name="Cove D."/>
            <person name="Cuming A."/>
            <person name="Hasebe M."/>
            <person name="Lucas S."/>
            <person name="Mishler D.B."/>
            <person name="Reski R."/>
            <person name="Grigoriev I."/>
            <person name="Quatrano R.S."/>
            <person name="Boore J.L."/>
        </authorList>
    </citation>
    <scope>NUCLEOTIDE SEQUENCE [LARGE SCALE GENOMIC DNA]</scope>
    <source>
        <strain evidence="4 5">cv. Gransden 2004</strain>
    </source>
</reference>
<dbReference type="SUPFAM" id="SSF54236">
    <property type="entry name" value="Ubiquitin-like"/>
    <property type="match status" value="1"/>
</dbReference>
<dbReference type="OrthoDB" id="1026733at2759"/>
<protein>
    <recommendedName>
        <fullName evidence="2">UBX domain-containing protein</fullName>
    </recommendedName>
</protein>
<evidence type="ECO:0000313" key="4">
    <source>
        <dbReference type="EnsemblPlants" id="Pp3c4_17110V3.1"/>
    </source>
</evidence>
<dbReference type="Gramene" id="Pp3c4_17110V3.4">
    <property type="protein sequence ID" value="Pp3c4_17110V3.4"/>
    <property type="gene ID" value="Pp3c4_17110"/>
</dbReference>
<name>A0A2K1KNT3_PHYPA</name>
<evidence type="ECO:0000313" key="3">
    <source>
        <dbReference type="EMBL" id="PNR55443.1"/>
    </source>
</evidence>
<dbReference type="InterPro" id="IPR001012">
    <property type="entry name" value="UBX_dom"/>
</dbReference>
<dbReference type="RefSeq" id="XP_024374244.1">
    <property type="nucleotide sequence ID" value="XM_024518476.2"/>
</dbReference>
<dbReference type="Gramene" id="Pp3c4_17110V3.3">
    <property type="protein sequence ID" value="Pp3c4_17110V3.3"/>
    <property type="gene ID" value="Pp3c4_17110"/>
</dbReference>
<dbReference type="KEGG" id="ppp:112281681"/>
<evidence type="ECO:0000259" key="2">
    <source>
        <dbReference type="PROSITE" id="PS50033"/>
    </source>
</evidence>
<dbReference type="EnsemblPlants" id="Pp3c4_17110V3.2">
    <property type="protein sequence ID" value="Pp3c4_17110V3.2"/>
    <property type="gene ID" value="Pp3c4_17110"/>
</dbReference>
<dbReference type="PANTHER" id="PTHR23322:SF1">
    <property type="entry name" value="FAS-ASSOCIATED FACTOR 2"/>
    <property type="match status" value="1"/>
</dbReference>
<proteinExistence type="predicted"/>
<dbReference type="Gramene" id="Pp3c4_17110V3.2">
    <property type="protein sequence ID" value="Pp3c4_17110V3.2"/>
    <property type="gene ID" value="Pp3c4_17110"/>
</dbReference>
<dbReference type="InterPro" id="IPR029071">
    <property type="entry name" value="Ubiquitin-like_domsf"/>
</dbReference>
<dbReference type="Pfam" id="PF21021">
    <property type="entry name" value="FAF1"/>
    <property type="match status" value="1"/>
</dbReference>
<dbReference type="Gene3D" id="3.40.30.10">
    <property type="entry name" value="Glutaredoxin"/>
    <property type="match status" value="1"/>
</dbReference>
<dbReference type="OMA" id="RYPFCAM"/>
<dbReference type="Pfam" id="PF00789">
    <property type="entry name" value="UBX"/>
    <property type="match status" value="1"/>
</dbReference>
<dbReference type="GO" id="GO:0036503">
    <property type="term" value="P:ERAD pathway"/>
    <property type="evidence" value="ECO:0000318"/>
    <property type="project" value="GO_Central"/>
</dbReference>
<dbReference type="InterPro" id="IPR006577">
    <property type="entry name" value="UAS"/>
</dbReference>
<dbReference type="Gene3D" id="1.10.8.10">
    <property type="entry name" value="DNA helicase RuvA subunit, C-terminal domain"/>
    <property type="match status" value="1"/>
</dbReference>
<dbReference type="GeneID" id="112281681"/>
<dbReference type="Gramene" id="Pp3c4_17110V3.1">
    <property type="protein sequence ID" value="Pp3c4_17110V3.1"/>
    <property type="gene ID" value="Pp3c4_17110"/>
</dbReference>
<reference evidence="3 5" key="2">
    <citation type="journal article" date="2018" name="Plant J.">
        <title>The Physcomitrella patens chromosome-scale assembly reveals moss genome structure and evolution.</title>
        <authorList>
            <person name="Lang D."/>
            <person name="Ullrich K.K."/>
            <person name="Murat F."/>
            <person name="Fuchs J."/>
            <person name="Jenkins J."/>
            <person name="Haas F.B."/>
            <person name="Piednoel M."/>
            <person name="Gundlach H."/>
            <person name="Van Bel M."/>
            <person name="Meyberg R."/>
            <person name="Vives C."/>
            <person name="Morata J."/>
            <person name="Symeonidi A."/>
            <person name="Hiss M."/>
            <person name="Muchero W."/>
            <person name="Kamisugi Y."/>
            <person name="Saleh O."/>
            <person name="Blanc G."/>
            <person name="Decker E.L."/>
            <person name="van Gessel N."/>
            <person name="Grimwood J."/>
            <person name="Hayes R.D."/>
            <person name="Graham S.W."/>
            <person name="Gunter L.E."/>
            <person name="McDaniel S.F."/>
            <person name="Hoernstein S.N.W."/>
            <person name="Larsson A."/>
            <person name="Li F.W."/>
            <person name="Perroud P.F."/>
            <person name="Phillips J."/>
            <person name="Ranjan P."/>
            <person name="Rokshar D.S."/>
            <person name="Rothfels C.J."/>
            <person name="Schneider L."/>
            <person name="Shu S."/>
            <person name="Stevenson D.W."/>
            <person name="Thummler F."/>
            <person name="Tillich M."/>
            <person name="Villarreal Aguilar J.C."/>
            <person name="Widiez T."/>
            <person name="Wong G.K."/>
            <person name="Wymore A."/>
            <person name="Zhang Y."/>
            <person name="Zimmer A.D."/>
            <person name="Quatrano R.S."/>
            <person name="Mayer K.F.X."/>
            <person name="Goodstein D."/>
            <person name="Casacuberta J.M."/>
            <person name="Vandepoele K."/>
            <person name="Reski R."/>
            <person name="Cuming A.C."/>
            <person name="Tuskan G.A."/>
            <person name="Maumus F."/>
            <person name="Salse J."/>
            <person name="Schmutz J."/>
            <person name="Rensing S.A."/>
        </authorList>
    </citation>
    <scope>NUCLEOTIDE SEQUENCE [LARGE SCALE GENOMIC DNA]</scope>
    <source>
        <strain evidence="4 5">cv. Gransden 2004</strain>
    </source>
</reference>
<dbReference type="AlphaFoldDB" id="A0A2K1KNT3"/>
<dbReference type="InterPro" id="IPR036249">
    <property type="entry name" value="Thioredoxin-like_sf"/>
</dbReference>
<dbReference type="GO" id="GO:0005783">
    <property type="term" value="C:endoplasmic reticulum"/>
    <property type="evidence" value="ECO:0000318"/>
    <property type="project" value="GO_Central"/>
</dbReference>
<dbReference type="CDD" id="cd02958">
    <property type="entry name" value="UAS"/>
    <property type="match status" value="1"/>
</dbReference>
<dbReference type="STRING" id="3218.A0A2K1KNT3"/>
<reference evidence="4" key="3">
    <citation type="submission" date="2020-12" db="UniProtKB">
        <authorList>
            <consortium name="EnsemblPlants"/>
        </authorList>
    </citation>
    <scope>IDENTIFICATION</scope>
</reference>
<dbReference type="RefSeq" id="XP_024374245.1">
    <property type="nucleotide sequence ID" value="XM_024518477.2"/>
</dbReference>
<dbReference type="InterPro" id="IPR049483">
    <property type="entry name" value="FAF1_2-like_UAS"/>
</dbReference>
<dbReference type="CDD" id="cd01767">
    <property type="entry name" value="UBX"/>
    <property type="match status" value="1"/>
</dbReference>